<evidence type="ECO:0000313" key="3">
    <source>
        <dbReference type="Proteomes" id="UP001281614"/>
    </source>
</evidence>
<accession>A0AAD9Y063</accession>
<name>A0AAD9Y063_COLKA</name>
<gene>
    <name evidence="2" type="ORF">CKAH01_09755</name>
</gene>
<dbReference type="Proteomes" id="UP001281614">
    <property type="component" value="Unassembled WGS sequence"/>
</dbReference>
<dbReference type="AlphaFoldDB" id="A0AAD9Y063"/>
<proteinExistence type="predicted"/>
<protein>
    <submittedName>
        <fullName evidence="2">Uncharacterized protein</fullName>
    </submittedName>
</protein>
<reference evidence="2" key="1">
    <citation type="submission" date="2023-02" db="EMBL/GenBank/DDBJ databases">
        <title>Colletotrichum kahawae CIFC_Que2 genome sequencing and assembly.</title>
        <authorList>
            <person name="Baroncelli R."/>
        </authorList>
    </citation>
    <scope>NUCLEOTIDE SEQUENCE</scope>
    <source>
        <strain evidence="2">CIFC_Que2</strain>
    </source>
</reference>
<evidence type="ECO:0000256" key="1">
    <source>
        <dbReference type="SAM" id="MobiDB-lite"/>
    </source>
</evidence>
<dbReference type="EMBL" id="VYYT01000710">
    <property type="protein sequence ID" value="KAK2730102.1"/>
    <property type="molecule type" value="Genomic_DNA"/>
</dbReference>
<organism evidence="2 3">
    <name type="scientific">Colletotrichum kahawae</name>
    <name type="common">Coffee berry disease fungus</name>
    <dbReference type="NCBI Taxonomy" id="34407"/>
    <lineage>
        <taxon>Eukaryota</taxon>
        <taxon>Fungi</taxon>
        <taxon>Dikarya</taxon>
        <taxon>Ascomycota</taxon>
        <taxon>Pezizomycotina</taxon>
        <taxon>Sordariomycetes</taxon>
        <taxon>Hypocreomycetidae</taxon>
        <taxon>Glomerellales</taxon>
        <taxon>Glomerellaceae</taxon>
        <taxon>Colletotrichum</taxon>
        <taxon>Colletotrichum gloeosporioides species complex</taxon>
    </lineage>
</organism>
<sequence length="42" mass="4499">MTCSSTEHIVSSPVPGTDPNHQTNNTNTKRRAVLLCCAVLTT</sequence>
<comment type="caution">
    <text evidence="2">The sequence shown here is derived from an EMBL/GenBank/DDBJ whole genome shotgun (WGS) entry which is preliminary data.</text>
</comment>
<evidence type="ECO:0000313" key="2">
    <source>
        <dbReference type="EMBL" id="KAK2730102.1"/>
    </source>
</evidence>
<keyword evidence="3" id="KW-1185">Reference proteome</keyword>
<feature type="region of interest" description="Disordered" evidence="1">
    <location>
        <begin position="1"/>
        <end position="27"/>
    </location>
</feature>